<reference evidence="1 2" key="1">
    <citation type="submission" date="2018-07" db="EMBL/GenBank/DDBJ databases">
        <title>Genomic Encyclopedia of Type Strains, Phase IV (KMG-IV): sequencing the most valuable type-strain genomes for metagenomic binning, comparative biology and taxonomic classification.</title>
        <authorList>
            <person name="Goeker M."/>
        </authorList>
    </citation>
    <scope>NUCLEOTIDE SEQUENCE [LARGE SCALE GENOMIC DNA]</scope>
    <source>
        <strain evidence="1 2">DSM 44290</strain>
    </source>
</reference>
<dbReference type="STRING" id="1210086.GCA_001613105_02470"/>
<dbReference type="EMBL" id="QQBC01000007">
    <property type="protein sequence ID" value="RDI64730.1"/>
    <property type="molecule type" value="Genomic_DNA"/>
</dbReference>
<organism evidence="1 2">
    <name type="scientific">Nocardia pseudobrasiliensis</name>
    <dbReference type="NCBI Taxonomy" id="45979"/>
    <lineage>
        <taxon>Bacteria</taxon>
        <taxon>Bacillati</taxon>
        <taxon>Actinomycetota</taxon>
        <taxon>Actinomycetes</taxon>
        <taxon>Mycobacteriales</taxon>
        <taxon>Nocardiaceae</taxon>
        <taxon>Nocardia</taxon>
    </lineage>
</organism>
<keyword evidence="2" id="KW-1185">Reference proteome</keyword>
<sequence>MIARDRLIVAHRIAARAVHEDVVLVHHAAVDPLENSGERQDAVGMWGTSVVLGQRTDATEWSRRIADALTRGHAVVQEYVRAQRCPATFIDPTDESRVEIEIAPVLGPFIVDGAPAGCLTKFYTHNTHPVVSVTAGGADLNTVIGLPAHEAR</sequence>
<name>A0A370I2E3_9NOCA</name>
<protein>
    <submittedName>
        <fullName evidence="1">Uncharacterized protein</fullName>
    </submittedName>
</protein>
<comment type="caution">
    <text evidence="1">The sequence shown here is derived from an EMBL/GenBank/DDBJ whole genome shotgun (WGS) entry which is preliminary data.</text>
</comment>
<dbReference type="AlphaFoldDB" id="A0A370I2E3"/>
<accession>A0A370I2E3</accession>
<evidence type="ECO:0000313" key="1">
    <source>
        <dbReference type="EMBL" id="RDI64730.1"/>
    </source>
</evidence>
<evidence type="ECO:0000313" key="2">
    <source>
        <dbReference type="Proteomes" id="UP000254869"/>
    </source>
</evidence>
<gene>
    <name evidence="1" type="ORF">DFR76_107105</name>
</gene>
<proteinExistence type="predicted"/>
<dbReference type="Proteomes" id="UP000254869">
    <property type="component" value="Unassembled WGS sequence"/>
</dbReference>